<accession>A0A8H3IKG6</accession>
<dbReference type="OrthoDB" id="5418628at2759"/>
<feature type="compositionally biased region" description="Low complexity" evidence="1">
    <location>
        <begin position="360"/>
        <end position="369"/>
    </location>
</feature>
<feature type="compositionally biased region" description="Low complexity" evidence="1">
    <location>
        <begin position="1"/>
        <end position="17"/>
    </location>
</feature>
<proteinExistence type="predicted"/>
<evidence type="ECO:0000313" key="3">
    <source>
        <dbReference type="Proteomes" id="UP000664534"/>
    </source>
</evidence>
<feature type="region of interest" description="Disordered" evidence="1">
    <location>
        <begin position="1"/>
        <end position="148"/>
    </location>
</feature>
<keyword evidence="3" id="KW-1185">Reference proteome</keyword>
<dbReference type="AlphaFoldDB" id="A0A8H3IKG6"/>
<sequence length="520" mass="56718">MGLGIVVSRGLSVRSSSNYEPSHRGSSTSTTSTLRPPDTASRSSRASTVRSSTSTAVTSTSKLIRSASTSRQSTSASLSSTLRPPTYASRTTKASDVRASTVTSATSTSQIVRSASTASTLRQTPSTAATSTTSLLSRSSSKSSTPSSFSTAASRLLWGRPPPGHSTLQPSQISCLTHTLSLPLDTPMLSSLVGALGVPLSRSQFSPVPSCFCDAHFWFERRYIDELTEVIAHEIGPQLEKLRSAPKELTSKKTARLLSTLQPYKDIFTTISDTSSIVSMQPACPACTLSCFFQNLNAVTALTTCVTGRKHKVHPWPVALAWLDPCPGKGVDWEAKWRTQGKHIGHDRIRVQRWRRANRQPEQTPEQTQIPGHGPGKGCDFCDSLRLERADDAELDAAIAEEEEGEEGASAPASDEVDRTTPYSDSATLRAIEEESIIKAYARSTTDSVYPPSESHFAVDYDDRTEEQRKRAAAVVRERERDDQERARRASDWARSYQCLVGRGPESRTTLQFQQFGEVH</sequence>
<dbReference type="EMBL" id="CAJPDT010000021">
    <property type="protein sequence ID" value="CAF9918770.1"/>
    <property type="molecule type" value="Genomic_DNA"/>
</dbReference>
<feature type="compositionally biased region" description="Low complexity" evidence="1">
    <location>
        <begin position="26"/>
        <end position="86"/>
    </location>
</feature>
<feature type="compositionally biased region" description="Low complexity" evidence="1">
    <location>
        <begin position="124"/>
        <end position="148"/>
    </location>
</feature>
<reference evidence="2" key="1">
    <citation type="submission" date="2021-03" db="EMBL/GenBank/DDBJ databases">
        <authorList>
            <person name="Tagirdzhanova G."/>
        </authorList>
    </citation>
    <scope>NUCLEOTIDE SEQUENCE</scope>
</reference>
<protein>
    <submittedName>
        <fullName evidence="2">Uncharacterized protein</fullName>
    </submittedName>
</protein>
<evidence type="ECO:0000313" key="2">
    <source>
        <dbReference type="EMBL" id="CAF9918770.1"/>
    </source>
</evidence>
<evidence type="ECO:0000256" key="1">
    <source>
        <dbReference type="SAM" id="MobiDB-lite"/>
    </source>
</evidence>
<feature type="compositionally biased region" description="Polar residues" evidence="1">
    <location>
        <begin position="110"/>
        <end position="123"/>
    </location>
</feature>
<feature type="region of interest" description="Disordered" evidence="1">
    <location>
        <begin position="401"/>
        <end position="427"/>
    </location>
</feature>
<feature type="region of interest" description="Disordered" evidence="1">
    <location>
        <begin position="350"/>
        <end position="376"/>
    </location>
</feature>
<comment type="caution">
    <text evidence="2">The sequence shown here is derived from an EMBL/GenBank/DDBJ whole genome shotgun (WGS) entry which is preliminary data.</text>
</comment>
<dbReference type="Proteomes" id="UP000664534">
    <property type="component" value="Unassembled WGS sequence"/>
</dbReference>
<feature type="compositionally biased region" description="Low complexity" evidence="1">
    <location>
        <begin position="99"/>
        <end position="109"/>
    </location>
</feature>
<name>A0A8H3IKG6_9LECA</name>
<gene>
    <name evidence="2" type="ORF">IMSHALPRED_004409</name>
</gene>
<feature type="region of interest" description="Disordered" evidence="1">
    <location>
        <begin position="462"/>
        <end position="491"/>
    </location>
</feature>
<organism evidence="2 3">
    <name type="scientific">Imshaugia aleurites</name>
    <dbReference type="NCBI Taxonomy" id="172621"/>
    <lineage>
        <taxon>Eukaryota</taxon>
        <taxon>Fungi</taxon>
        <taxon>Dikarya</taxon>
        <taxon>Ascomycota</taxon>
        <taxon>Pezizomycotina</taxon>
        <taxon>Lecanoromycetes</taxon>
        <taxon>OSLEUM clade</taxon>
        <taxon>Lecanoromycetidae</taxon>
        <taxon>Lecanorales</taxon>
        <taxon>Lecanorineae</taxon>
        <taxon>Parmeliaceae</taxon>
        <taxon>Imshaugia</taxon>
    </lineage>
</organism>